<dbReference type="Proteomes" id="UP000235786">
    <property type="component" value="Unassembled WGS sequence"/>
</dbReference>
<keyword evidence="5" id="KW-1185">Reference proteome</keyword>
<organism evidence="4 5">
    <name type="scientific">Hyaloscypha variabilis (strain UAMH 11265 / GT02V1 / F)</name>
    <name type="common">Meliniomyces variabilis</name>
    <dbReference type="NCBI Taxonomy" id="1149755"/>
    <lineage>
        <taxon>Eukaryota</taxon>
        <taxon>Fungi</taxon>
        <taxon>Dikarya</taxon>
        <taxon>Ascomycota</taxon>
        <taxon>Pezizomycotina</taxon>
        <taxon>Leotiomycetes</taxon>
        <taxon>Helotiales</taxon>
        <taxon>Hyaloscyphaceae</taxon>
        <taxon>Hyaloscypha</taxon>
        <taxon>Hyaloscypha variabilis</taxon>
    </lineage>
</organism>
<dbReference type="InterPro" id="IPR047122">
    <property type="entry name" value="Trans-enoyl_RdTase-like"/>
</dbReference>
<evidence type="ECO:0000256" key="1">
    <source>
        <dbReference type="ARBA" id="ARBA00008072"/>
    </source>
</evidence>
<dbReference type="Pfam" id="PF00107">
    <property type="entry name" value="ADH_zinc_N"/>
    <property type="match status" value="1"/>
</dbReference>
<dbReference type="EMBL" id="KZ613945">
    <property type="protein sequence ID" value="PMD41065.1"/>
    <property type="molecule type" value="Genomic_DNA"/>
</dbReference>
<dbReference type="PANTHER" id="PTHR45348">
    <property type="entry name" value="HYPOTHETICAL OXIDOREDUCTASE (EUROFUNG)"/>
    <property type="match status" value="1"/>
</dbReference>
<dbReference type="SUPFAM" id="SSF51735">
    <property type="entry name" value="NAD(P)-binding Rossmann-fold domains"/>
    <property type="match status" value="1"/>
</dbReference>
<accession>A0A2J6RRB6</accession>
<sequence length="354" mass="37773">MQQAVFVTDIGKPLTLGTRAIPEPKEGEVQIKVLSTLLAPHDTYGLDLGLFIGERLPFILGTNIAGTITSAPPTSPFNNGDLVFGLGDPLHPTPDMSGLQQYALLNAESSAKIPEGFTPDEMVTFPVNATTSFAALFDMKGFGFPAPLPFPQPTESKELQGFNAKKTTILVIGGGSAVGKLAIQLAKLAGIGNIITIASSSRTEELKQLGASHIVDRHATPEAIQAEIREIVRGEGLRYIYDCVSWDHEFSISLLAEKGEGVLLTLHPAEKAQEVAKKLRPEARVQFILGTAAFIQPHAKAFWDALPTWVKEGNLNVGKVRVVEGLDLKAIEEALAGFRDGSAVVPGAVHPNCA</sequence>
<gene>
    <name evidence="4" type="ORF">L207DRAFT_427010</name>
</gene>
<dbReference type="Gene3D" id="3.40.50.720">
    <property type="entry name" value="NAD(P)-binding Rossmann-like Domain"/>
    <property type="match status" value="1"/>
</dbReference>
<dbReference type="STRING" id="1149755.A0A2J6RRB6"/>
<dbReference type="OrthoDB" id="9992527at2759"/>
<evidence type="ECO:0000256" key="2">
    <source>
        <dbReference type="ARBA" id="ARBA00023002"/>
    </source>
</evidence>
<dbReference type="InterPro" id="IPR036291">
    <property type="entry name" value="NAD(P)-bd_dom_sf"/>
</dbReference>
<dbReference type="Gene3D" id="3.90.180.10">
    <property type="entry name" value="Medium-chain alcohol dehydrogenases, catalytic domain"/>
    <property type="match status" value="1"/>
</dbReference>
<comment type="similarity">
    <text evidence="1">Belongs to the zinc-containing alcohol dehydrogenase family.</text>
</comment>
<feature type="domain" description="Alcohol dehydrogenase-like C-terminal" evidence="3">
    <location>
        <begin position="177"/>
        <end position="277"/>
    </location>
</feature>
<dbReference type="SUPFAM" id="SSF50129">
    <property type="entry name" value="GroES-like"/>
    <property type="match status" value="1"/>
</dbReference>
<evidence type="ECO:0000259" key="3">
    <source>
        <dbReference type="Pfam" id="PF00107"/>
    </source>
</evidence>
<dbReference type="AlphaFoldDB" id="A0A2J6RRB6"/>
<name>A0A2J6RRB6_HYAVF</name>
<evidence type="ECO:0000313" key="4">
    <source>
        <dbReference type="EMBL" id="PMD41065.1"/>
    </source>
</evidence>
<dbReference type="GO" id="GO:0016651">
    <property type="term" value="F:oxidoreductase activity, acting on NAD(P)H"/>
    <property type="evidence" value="ECO:0007669"/>
    <property type="project" value="InterPro"/>
</dbReference>
<dbReference type="InterPro" id="IPR013149">
    <property type="entry name" value="ADH-like_C"/>
</dbReference>
<proteinExistence type="inferred from homology"/>
<protein>
    <submittedName>
        <fullName evidence="4">NAD(P)-binding protein</fullName>
    </submittedName>
</protein>
<reference evidence="4 5" key="1">
    <citation type="submission" date="2016-04" db="EMBL/GenBank/DDBJ databases">
        <title>A degradative enzymes factory behind the ericoid mycorrhizal symbiosis.</title>
        <authorList>
            <consortium name="DOE Joint Genome Institute"/>
            <person name="Martino E."/>
            <person name="Morin E."/>
            <person name="Grelet G."/>
            <person name="Kuo A."/>
            <person name="Kohler A."/>
            <person name="Daghino S."/>
            <person name="Barry K."/>
            <person name="Choi C."/>
            <person name="Cichocki N."/>
            <person name="Clum A."/>
            <person name="Copeland A."/>
            <person name="Hainaut M."/>
            <person name="Haridas S."/>
            <person name="Labutti K."/>
            <person name="Lindquist E."/>
            <person name="Lipzen A."/>
            <person name="Khouja H.-R."/>
            <person name="Murat C."/>
            <person name="Ohm R."/>
            <person name="Olson A."/>
            <person name="Spatafora J."/>
            <person name="Veneault-Fourrey C."/>
            <person name="Henrissat B."/>
            <person name="Grigoriev I."/>
            <person name="Martin F."/>
            <person name="Perotto S."/>
        </authorList>
    </citation>
    <scope>NUCLEOTIDE SEQUENCE [LARGE SCALE GENOMIC DNA]</scope>
    <source>
        <strain evidence="4 5">F</strain>
    </source>
</reference>
<dbReference type="InterPro" id="IPR011032">
    <property type="entry name" value="GroES-like_sf"/>
</dbReference>
<keyword evidence="2" id="KW-0560">Oxidoreductase</keyword>
<dbReference type="PANTHER" id="PTHR45348:SF2">
    <property type="entry name" value="ZINC-TYPE ALCOHOL DEHYDROGENASE-LIKE PROTEIN C2E1P3.01"/>
    <property type="match status" value="1"/>
</dbReference>
<evidence type="ECO:0000313" key="5">
    <source>
        <dbReference type="Proteomes" id="UP000235786"/>
    </source>
</evidence>
<dbReference type="CDD" id="cd08249">
    <property type="entry name" value="enoyl_reductase_like"/>
    <property type="match status" value="1"/>
</dbReference>